<organism evidence="4 5">
    <name type="scientific">Methylibium petroleiphilum (strain ATCC BAA-1232 / LMG 22953 / PM1)</name>
    <dbReference type="NCBI Taxonomy" id="420662"/>
    <lineage>
        <taxon>Bacteria</taxon>
        <taxon>Pseudomonadati</taxon>
        <taxon>Pseudomonadota</taxon>
        <taxon>Betaproteobacteria</taxon>
        <taxon>Burkholderiales</taxon>
        <taxon>Sphaerotilaceae</taxon>
        <taxon>Methylibium</taxon>
    </lineage>
</organism>
<dbReference type="InterPro" id="IPR021878">
    <property type="entry name" value="TgpA_N"/>
</dbReference>
<keyword evidence="2" id="KW-1133">Transmembrane helix</keyword>
<feature type="transmembrane region" description="Helical" evidence="2">
    <location>
        <begin position="66"/>
        <end position="84"/>
    </location>
</feature>
<evidence type="ECO:0000259" key="3">
    <source>
        <dbReference type="SMART" id="SM00460"/>
    </source>
</evidence>
<dbReference type="InterPro" id="IPR025403">
    <property type="entry name" value="TgpA-like_C"/>
</dbReference>
<feature type="region of interest" description="Disordered" evidence="1">
    <location>
        <begin position="679"/>
        <end position="698"/>
    </location>
</feature>
<evidence type="ECO:0000256" key="2">
    <source>
        <dbReference type="SAM" id="Phobius"/>
    </source>
</evidence>
<dbReference type="SMART" id="SM00460">
    <property type="entry name" value="TGc"/>
    <property type="match status" value="1"/>
</dbReference>
<feature type="transmembrane region" description="Helical" evidence="2">
    <location>
        <begin position="116"/>
        <end position="132"/>
    </location>
</feature>
<gene>
    <name evidence="4" type="ordered locus">Mpe_A1243</name>
</gene>
<keyword evidence="2" id="KW-0472">Membrane</keyword>
<dbReference type="HOGENOM" id="CLU_012397_0_0_4"/>
<dbReference type="STRING" id="420662.Mpe_A1243"/>
<name>A2SF66_METPP</name>
<dbReference type="KEGG" id="mpt:Mpe_A1243"/>
<feature type="transmembrane region" description="Helical" evidence="2">
    <location>
        <begin position="169"/>
        <end position="191"/>
    </location>
</feature>
<feature type="transmembrane region" description="Helical" evidence="2">
    <location>
        <begin position="138"/>
        <end position="157"/>
    </location>
</feature>
<feature type="transmembrane region" description="Helical" evidence="2">
    <location>
        <begin position="570"/>
        <end position="591"/>
    </location>
</feature>
<dbReference type="AlphaFoldDB" id="A2SF66"/>
<sequence length="698" mass="76057">MRRPATIAWPGWRHLPREARDTLFLLAVIAWTVLPHVGQLPVWCTALTAAVLLWRGALAVRGAALPSRWVLAGVLLLALALTFMTHRTLLGKESGITLLVVLVALKTLELRARRDAFAVFFLGFFLVLTHFLSSQSMVIAAAMLVSVWGLMTALVLAHMPVGQPGLDRAGALAGRFALLGAPVMLLLFLLFPRIGPLWGVPNDAGAKTGLSGEMRVGMIAELAADDSIALRVRVLSGTPPPPEQLYFRGPVLTGFDGTTWRVGSPRFASGATLARNLRPIGEPVELEVTVEPSRLSTIPALEATPALPALENLRTQLLDDLHWITNRPLAERIRYTAPSWPRFAHGPTEPTLGLQDALDLPPGFNPRTLEWAAALRRDPRYAQADGNTLAAALMQHIRRENYSYTLAPGLYDEAQRGTAIDEFWLDGKAGFCEHFATAFVVILRALDVPARVVTGYQGAERNPIDGTLVVRNSFAHAWAEYWQPGQGWVRADPTAAVAPERIDRSRPLAPAPGFVATAFGGVAPDALLQLRALWESANNAWNQWVLNYSRGTQFDLLKRLGYASPSWEDLALLLIVVASGLSLAVAGWAWWGHHRTDPWLRAYARVRQATAKRGIPAHDGMPPRTLAAALRARHGSAAEPAARALDALDRLRYARADAPASRRRQAVQARRLAATAVAALRPLKPHTSPSKMPVAASR</sequence>
<dbReference type="EMBL" id="CP000555">
    <property type="protein sequence ID" value="ABM94205.1"/>
    <property type="molecule type" value="Genomic_DNA"/>
</dbReference>
<dbReference type="RefSeq" id="WP_011828842.1">
    <property type="nucleotide sequence ID" value="NC_008825.1"/>
</dbReference>
<protein>
    <recommendedName>
        <fullName evidence="3">Transglutaminase-like domain-containing protein</fullName>
    </recommendedName>
</protein>
<accession>A2SF66</accession>
<dbReference type="eggNOG" id="COG1305">
    <property type="taxonomic scope" value="Bacteria"/>
</dbReference>
<dbReference type="SUPFAM" id="SSF54001">
    <property type="entry name" value="Cysteine proteinases"/>
    <property type="match status" value="1"/>
</dbReference>
<dbReference type="Gene3D" id="3.10.620.30">
    <property type="match status" value="1"/>
</dbReference>
<proteinExistence type="predicted"/>
<dbReference type="Pfam" id="PF11992">
    <property type="entry name" value="TgpA_N"/>
    <property type="match status" value="1"/>
</dbReference>
<dbReference type="Pfam" id="PF13559">
    <property type="entry name" value="DUF4129"/>
    <property type="match status" value="1"/>
</dbReference>
<dbReference type="Pfam" id="PF01841">
    <property type="entry name" value="Transglut_core"/>
    <property type="match status" value="1"/>
</dbReference>
<dbReference type="InterPro" id="IPR002931">
    <property type="entry name" value="Transglutaminase-like"/>
</dbReference>
<feature type="domain" description="Transglutaminase-like" evidence="3">
    <location>
        <begin position="424"/>
        <end position="495"/>
    </location>
</feature>
<keyword evidence="2" id="KW-0812">Transmembrane</keyword>
<dbReference type="PANTHER" id="PTHR42736">
    <property type="entry name" value="PROTEIN-GLUTAMINE GAMMA-GLUTAMYLTRANSFERASE"/>
    <property type="match status" value="1"/>
</dbReference>
<evidence type="ECO:0000313" key="5">
    <source>
        <dbReference type="Proteomes" id="UP000000366"/>
    </source>
</evidence>
<dbReference type="PANTHER" id="PTHR42736:SF1">
    <property type="entry name" value="PROTEIN-GLUTAMINE GAMMA-GLUTAMYLTRANSFERASE"/>
    <property type="match status" value="1"/>
</dbReference>
<dbReference type="Proteomes" id="UP000000366">
    <property type="component" value="Chromosome"/>
</dbReference>
<evidence type="ECO:0000256" key="1">
    <source>
        <dbReference type="SAM" id="MobiDB-lite"/>
    </source>
</evidence>
<reference evidence="4 5" key="1">
    <citation type="journal article" date="2007" name="J. Bacteriol.">
        <title>Whole-genome analysis of the methyl tert-butyl ether-degrading beta-proteobacterium Methylibium petroleiphilum PM1.</title>
        <authorList>
            <person name="Kane S.R."/>
            <person name="Chakicherla A.Y."/>
            <person name="Chain P.S.G."/>
            <person name="Schmidt R."/>
            <person name="Shin M.W."/>
            <person name="Legler T.C."/>
            <person name="Scow K.M."/>
            <person name="Larimer F.W."/>
            <person name="Lucas S.M."/>
            <person name="Richardson P.M."/>
            <person name="Hristova K.R."/>
        </authorList>
    </citation>
    <scope>NUCLEOTIDE SEQUENCE [LARGE SCALE GENOMIC DNA]</scope>
    <source>
        <strain evidence="5">ATCC BAA-1232 / LMG 22953 / PM1</strain>
    </source>
</reference>
<dbReference type="InterPro" id="IPR038765">
    <property type="entry name" value="Papain-like_cys_pep_sf"/>
</dbReference>
<keyword evidence="5" id="KW-1185">Reference proteome</keyword>
<feature type="transmembrane region" description="Helical" evidence="2">
    <location>
        <begin position="23"/>
        <end position="54"/>
    </location>
</feature>
<dbReference type="InterPro" id="IPR052901">
    <property type="entry name" value="Bact_TGase-like"/>
</dbReference>
<evidence type="ECO:0000313" key="4">
    <source>
        <dbReference type="EMBL" id="ABM94205.1"/>
    </source>
</evidence>